<organism evidence="2 3">
    <name type="scientific">Aphis craccivora</name>
    <name type="common">Cowpea aphid</name>
    <dbReference type="NCBI Taxonomy" id="307492"/>
    <lineage>
        <taxon>Eukaryota</taxon>
        <taxon>Metazoa</taxon>
        <taxon>Ecdysozoa</taxon>
        <taxon>Arthropoda</taxon>
        <taxon>Hexapoda</taxon>
        <taxon>Insecta</taxon>
        <taxon>Pterygota</taxon>
        <taxon>Neoptera</taxon>
        <taxon>Paraneoptera</taxon>
        <taxon>Hemiptera</taxon>
        <taxon>Sternorrhyncha</taxon>
        <taxon>Aphidomorpha</taxon>
        <taxon>Aphidoidea</taxon>
        <taxon>Aphididae</taxon>
        <taxon>Aphidini</taxon>
        <taxon>Aphis</taxon>
        <taxon>Aphis</taxon>
    </lineage>
</organism>
<name>A0A6G0XYL8_APHCR</name>
<dbReference type="Proteomes" id="UP000478052">
    <property type="component" value="Unassembled WGS sequence"/>
</dbReference>
<gene>
    <name evidence="2" type="ORF">FWK35_00030429</name>
</gene>
<comment type="caution">
    <text evidence="2">The sequence shown here is derived from an EMBL/GenBank/DDBJ whole genome shotgun (WGS) entry which is preliminary data.</text>
</comment>
<protein>
    <submittedName>
        <fullName evidence="2">Uncharacterized protein</fullName>
    </submittedName>
</protein>
<dbReference type="PANTHER" id="PTHR10773:SF19">
    <property type="match status" value="1"/>
</dbReference>
<dbReference type="AlphaFoldDB" id="A0A6G0XYL8"/>
<evidence type="ECO:0000313" key="3">
    <source>
        <dbReference type="Proteomes" id="UP000478052"/>
    </source>
</evidence>
<sequence length="538" mass="62367">SENSKNEYNAHLERKTLARKEKNRQKSLASNTKIVVTMDLESVLLCPLSNASAMYYKQKLQVHNFTIYRLHDHDVTLYVWHESNGHVTANEFTSCIIDYISNLSTEVKEVTLISDGCNYQNRNKTLSSALNCSTRRSQSHPSTPAPTSPLDLPIFNTNDIPVLVPSNRSPSPVVFPSNQGMLWMWRPETDRIWPLLWTKLLGMSCTIYKKVHVILIKFLKPFQRLIQEDGTIKLIKVRRQKKRMRADKVLVKTYEVSTSHDCNSSAAPTDRRTLDHEANGRNGESKYCVYYYMEAKAYLKRELYNHKENAKIFPKMMSNLILDYTRIYSYTFYSRQIWLYNLTFVINSEQYQSPKNCYLYTWLENESGRGPNEVCSALLNFLEKIEERIKQYPNPPTTLNLFSDSCSAQNKSQFLISLCMTLKKTCKNLSKQNSLKTTEQKMFKYQKGKYTVGLSSTYNSVPKFTQILKRNANLKNLGDVARLDKINHIKPAKKNNVKKLMKYFVVPEDAEDFYKEVCKGDDDHDSDENDIPCSEEDG</sequence>
<keyword evidence="3" id="KW-1185">Reference proteome</keyword>
<accession>A0A6G0XYL8</accession>
<dbReference type="EMBL" id="VUJU01007402">
    <property type="protein sequence ID" value="KAF0745895.1"/>
    <property type="molecule type" value="Genomic_DNA"/>
</dbReference>
<feature type="region of interest" description="Disordered" evidence="1">
    <location>
        <begin position="519"/>
        <end position="538"/>
    </location>
</feature>
<evidence type="ECO:0000256" key="1">
    <source>
        <dbReference type="SAM" id="MobiDB-lite"/>
    </source>
</evidence>
<proteinExistence type="predicted"/>
<dbReference type="PANTHER" id="PTHR10773">
    <property type="entry name" value="DNA-DIRECTED RNA POLYMERASES I, II, AND III SUBUNIT RPABC2"/>
    <property type="match status" value="1"/>
</dbReference>
<evidence type="ECO:0000313" key="2">
    <source>
        <dbReference type="EMBL" id="KAF0745895.1"/>
    </source>
</evidence>
<feature type="compositionally biased region" description="Acidic residues" evidence="1">
    <location>
        <begin position="523"/>
        <end position="538"/>
    </location>
</feature>
<dbReference type="OrthoDB" id="7984818at2759"/>
<reference evidence="2 3" key="1">
    <citation type="submission" date="2019-08" db="EMBL/GenBank/DDBJ databases">
        <title>Whole genome of Aphis craccivora.</title>
        <authorList>
            <person name="Voronova N.V."/>
            <person name="Shulinski R.S."/>
            <person name="Bandarenka Y.V."/>
            <person name="Zhorov D.G."/>
            <person name="Warner D."/>
        </authorList>
    </citation>
    <scope>NUCLEOTIDE SEQUENCE [LARGE SCALE GENOMIC DNA]</scope>
    <source>
        <strain evidence="2">180601</strain>
        <tissue evidence="2">Whole Body</tissue>
    </source>
</reference>
<feature type="non-terminal residue" evidence="2">
    <location>
        <position position="1"/>
    </location>
</feature>